<feature type="transmembrane region" description="Helical" evidence="1">
    <location>
        <begin position="6"/>
        <end position="23"/>
    </location>
</feature>
<name>A0ABS4HTN3_9BACL</name>
<dbReference type="Proteomes" id="UP001519344">
    <property type="component" value="Unassembled WGS sequence"/>
</dbReference>
<dbReference type="RefSeq" id="WP_167054415.1">
    <property type="nucleotide sequence ID" value="NZ_JAAOZR010000006.1"/>
</dbReference>
<dbReference type="InterPro" id="IPR025918">
    <property type="entry name" value="YIEGIA"/>
</dbReference>
<keyword evidence="3" id="KW-1185">Reference proteome</keyword>
<keyword evidence="1" id="KW-0812">Transmembrane</keyword>
<dbReference type="EMBL" id="JAGGKV010000002">
    <property type="protein sequence ID" value="MBP1961987.1"/>
    <property type="molecule type" value="Genomic_DNA"/>
</dbReference>
<evidence type="ECO:0000313" key="3">
    <source>
        <dbReference type="Proteomes" id="UP001519344"/>
    </source>
</evidence>
<sequence>MDWLYSHRYTIGIVVGVIFGILARLNMLRTDYRQYPTYPHGKIIHISLGVIAGGLGAVAVPALLEKNYTAVTFLSLAAQQFRDVRNMERQSLSKIDELELVPRGAAYIEGIAMVFEGRNYLVIFTSFLASLFSILFAWYWGVLAGVISIWIANFFKSGKKLGDIAEIESVPIRLEGPDLFVGPIYIMNVGLEDSRRKIQEHGLGFLIKPKNRNIRVTLANLGQRQAILHDISTLFGVYRDEGEPSLRPMAKLDMNTGTVGVLLLPQEKDANKTYIALHRVPVLESAVRMPSEAGVNKKKEA</sequence>
<feature type="transmembrane region" description="Helical" evidence="1">
    <location>
        <begin position="120"/>
        <end position="151"/>
    </location>
</feature>
<dbReference type="Pfam" id="PF14045">
    <property type="entry name" value="YIEGIA"/>
    <property type="match status" value="1"/>
</dbReference>
<protein>
    <recommendedName>
        <fullName evidence="4">YIEGIA protein</fullName>
    </recommendedName>
</protein>
<keyword evidence="1" id="KW-0472">Membrane</keyword>
<keyword evidence="1" id="KW-1133">Transmembrane helix</keyword>
<evidence type="ECO:0008006" key="4">
    <source>
        <dbReference type="Google" id="ProtNLM"/>
    </source>
</evidence>
<evidence type="ECO:0000313" key="2">
    <source>
        <dbReference type="EMBL" id="MBP1961987.1"/>
    </source>
</evidence>
<reference evidence="2 3" key="1">
    <citation type="submission" date="2021-03" db="EMBL/GenBank/DDBJ databases">
        <title>Genomic Encyclopedia of Type Strains, Phase IV (KMG-IV): sequencing the most valuable type-strain genomes for metagenomic binning, comparative biology and taxonomic classification.</title>
        <authorList>
            <person name="Goeker M."/>
        </authorList>
    </citation>
    <scope>NUCLEOTIDE SEQUENCE [LARGE SCALE GENOMIC DNA]</scope>
    <source>
        <strain evidence="2 3">DSM 24950</strain>
    </source>
</reference>
<proteinExistence type="predicted"/>
<organism evidence="2 3">
    <name type="scientific">Paenibacillus aceris</name>
    <dbReference type="NCBI Taxonomy" id="869555"/>
    <lineage>
        <taxon>Bacteria</taxon>
        <taxon>Bacillati</taxon>
        <taxon>Bacillota</taxon>
        <taxon>Bacilli</taxon>
        <taxon>Bacillales</taxon>
        <taxon>Paenibacillaceae</taxon>
        <taxon>Paenibacillus</taxon>
    </lineage>
</organism>
<comment type="caution">
    <text evidence="2">The sequence shown here is derived from an EMBL/GenBank/DDBJ whole genome shotgun (WGS) entry which is preliminary data.</text>
</comment>
<feature type="transmembrane region" description="Helical" evidence="1">
    <location>
        <begin position="43"/>
        <end position="64"/>
    </location>
</feature>
<gene>
    <name evidence="2" type="ORF">J2Z65_001185</name>
</gene>
<accession>A0ABS4HTN3</accession>
<evidence type="ECO:0000256" key="1">
    <source>
        <dbReference type="SAM" id="Phobius"/>
    </source>
</evidence>